<gene>
    <name evidence="1" type="ORF">MGSAQ_002647</name>
</gene>
<reference evidence="1" key="1">
    <citation type="submission" date="2013-11" db="EMBL/GenBank/DDBJ databases">
        <title>Microbial diversity, functional groups and degradation webs in Northern and Southern Mediterranean and Red Sea marine crude oil polluted sites.</title>
        <authorList>
            <person name="Daffonchio D."/>
            <person name="Mapelli F."/>
            <person name="Ferrer M."/>
            <person name="Richter M."/>
            <person name="Cherif A."/>
            <person name="Malkawi H.I."/>
            <person name="Yakimov M.M."/>
            <person name="Abdel-Fattah Y.R."/>
            <person name="Blaghen M."/>
            <person name="Golyshin P.N."/>
            <person name="Kalogerakis N."/>
            <person name="Boon N."/>
            <person name="Magagnini M."/>
            <person name="Fava F."/>
        </authorList>
    </citation>
    <scope>NUCLEOTIDE SEQUENCE</scope>
</reference>
<dbReference type="EMBL" id="AYSL01001520">
    <property type="protein sequence ID" value="KTF05856.1"/>
    <property type="molecule type" value="Genomic_DNA"/>
</dbReference>
<accession>A0A1B6NQV9</accession>
<dbReference type="AlphaFoldDB" id="A0A1B6NQV9"/>
<name>A0A1B6NQV9_9ZZZZ</name>
<evidence type="ECO:0000313" key="1">
    <source>
        <dbReference type="EMBL" id="KTF05856.1"/>
    </source>
</evidence>
<comment type="caution">
    <text evidence="1">The sequence shown here is derived from an EMBL/GenBank/DDBJ whole genome shotgun (WGS) entry which is preliminary data.</text>
</comment>
<protein>
    <submittedName>
        <fullName evidence="1">Uncharacterized protein</fullName>
    </submittedName>
</protein>
<organism evidence="1">
    <name type="scientific">marine sediment metagenome</name>
    <dbReference type="NCBI Taxonomy" id="412755"/>
    <lineage>
        <taxon>unclassified sequences</taxon>
        <taxon>metagenomes</taxon>
        <taxon>ecological metagenomes</taxon>
    </lineage>
</organism>
<proteinExistence type="predicted"/>
<sequence length="34" mass="3940">MFFIDVSVAFNCLKTFRKHVSLQGGLGHLFLCYF</sequence>